<protein>
    <submittedName>
        <fullName evidence="2">Uncharacterized protein</fullName>
    </submittedName>
</protein>
<dbReference type="Proteomes" id="UP000280344">
    <property type="component" value="Chromosome"/>
</dbReference>
<dbReference type="EMBL" id="CP034593">
    <property type="protein sequence ID" value="AZQ76272.1"/>
    <property type="molecule type" value="Genomic_DNA"/>
</dbReference>
<evidence type="ECO:0000313" key="2">
    <source>
        <dbReference type="EMBL" id="AZQ76272.1"/>
    </source>
</evidence>
<organism evidence="2 3">
    <name type="scientific">Flaviflexus ciconiae</name>
    <dbReference type="NCBI Taxonomy" id="2496867"/>
    <lineage>
        <taxon>Bacteria</taxon>
        <taxon>Bacillati</taxon>
        <taxon>Actinomycetota</taxon>
        <taxon>Actinomycetes</taxon>
        <taxon>Actinomycetales</taxon>
        <taxon>Actinomycetaceae</taxon>
        <taxon>Flaviflexus</taxon>
    </lineage>
</organism>
<feature type="transmembrane region" description="Helical" evidence="1">
    <location>
        <begin position="26"/>
        <end position="44"/>
    </location>
</feature>
<dbReference type="OrthoDB" id="3268090at2"/>
<dbReference type="KEGG" id="flh:EJ997_01875"/>
<name>A0A3Q9G2N3_9ACTO</name>
<evidence type="ECO:0000313" key="3">
    <source>
        <dbReference type="Proteomes" id="UP000280344"/>
    </source>
</evidence>
<gene>
    <name evidence="2" type="ORF">EJ997_01875</name>
</gene>
<evidence type="ECO:0000256" key="1">
    <source>
        <dbReference type="SAM" id="Phobius"/>
    </source>
</evidence>
<reference evidence="2 3" key="1">
    <citation type="submission" date="2018-12" db="EMBL/GenBank/DDBJ databases">
        <title>Complete genome sequence of Flaviflexus sp. H23T48.</title>
        <authorList>
            <person name="Bae J.-W."/>
            <person name="Lee J.-Y."/>
        </authorList>
    </citation>
    <scope>NUCLEOTIDE SEQUENCE [LARGE SCALE GENOMIC DNA]</scope>
    <source>
        <strain evidence="2 3">H23T48</strain>
    </source>
</reference>
<keyword evidence="1" id="KW-1133">Transmembrane helix</keyword>
<keyword evidence="3" id="KW-1185">Reference proteome</keyword>
<accession>A0A3Q9G2N3</accession>
<keyword evidence="1" id="KW-0812">Transmembrane</keyword>
<dbReference type="RefSeq" id="WP_126703081.1">
    <property type="nucleotide sequence ID" value="NZ_CP034593.1"/>
</dbReference>
<sequence length="71" mass="7997">MATDDKDDIETPFNEKEAIRKQRKQFILFALAGLFMLIIAFFAGRTVKEWVSDDESAPVGVSIVQEVSYVA</sequence>
<keyword evidence="1" id="KW-0472">Membrane</keyword>
<proteinExistence type="predicted"/>
<dbReference type="AlphaFoldDB" id="A0A3Q9G2N3"/>